<comment type="caution">
    <text evidence="2">The sequence shown here is derived from an EMBL/GenBank/DDBJ whole genome shotgun (WGS) entry which is preliminary data.</text>
</comment>
<protein>
    <recommendedName>
        <fullName evidence="4">Guanine nucleotide-binding protein subunit beta-like protein</fullName>
    </recommendedName>
</protein>
<dbReference type="Proteomes" id="UP001500131">
    <property type="component" value="Unassembled WGS sequence"/>
</dbReference>
<dbReference type="SUPFAM" id="SSF50978">
    <property type="entry name" value="WD40 repeat-like"/>
    <property type="match status" value="1"/>
</dbReference>
<dbReference type="EMBL" id="JBAMZK010000001">
    <property type="protein sequence ID" value="KAL0514887.1"/>
    <property type="molecule type" value="Genomic_DNA"/>
</dbReference>
<feature type="compositionally biased region" description="Polar residues" evidence="1">
    <location>
        <begin position="34"/>
        <end position="45"/>
    </location>
</feature>
<gene>
    <name evidence="2" type="ORF">Q4I31_000012</name>
</gene>
<dbReference type="InterPro" id="IPR036322">
    <property type="entry name" value="WD40_repeat_dom_sf"/>
</dbReference>
<organism evidence="2 3">
    <name type="scientific">Leishmania lindenbergi</name>
    <dbReference type="NCBI Taxonomy" id="651832"/>
    <lineage>
        <taxon>Eukaryota</taxon>
        <taxon>Discoba</taxon>
        <taxon>Euglenozoa</taxon>
        <taxon>Kinetoplastea</taxon>
        <taxon>Metakinetoplastina</taxon>
        <taxon>Trypanosomatida</taxon>
        <taxon>Trypanosomatidae</taxon>
        <taxon>Leishmaniinae</taxon>
        <taxon>Leishmania</taxon>
    </lineage>
</organism>
<sequence length="586" mass="64707">MEFSSSSSSDAELEEELHRNFHREQREQRGIVRASSSPNSYQTMSFPMPDGRSIEVRKGSIYIPLRDMYVHVLQARRCPERWFGDGRVPLRRRRPLPADVVVLQRVTEAAAAGRGGSTPRPLVSVTLREATDNDFFIFKEVRSRKAEGDAGEVAAPIIRIAPFTAQKRQNSWHDPLTDTRFQRMTFLSRWHFSMAYPRLLREYRYDTWDTIELSPPLHVEDVCCYDDLLGILWCLSGRDGRLCYLRYDDNAVTTTRSTALTSVCVTTVDVTTAQRCVGIYCKHEGSPSYGAAGGDYQEANSCVCCLLVVTTFHALCVRLVYTWGNRFTVDHVLSTLKVESVLSKPLQLANVTCCCPGNAEKPPGVPLSSCTNDTSFCVGAGRSVFAFIWRNGQWRRVRLASFVATDVTALTLHAALGHSSLPVAVVAGMRNGTIQVVTAEGRLHNKVIFDPTPRHWGSDITSMYAVPGLAYGVVSVARDGGAKLWDLRRLGSDKNPVCTLLTSRLGGGQSGVGSTAMAGHLLAVSSVSTGLVCVDAQTGTQLLHTTQKLSPATRIAFGSLSNVDDNDGFELYTFSPHYTQRFHLHL</sequence>
<name>A0AAW3AYJ5_9TRYP</name>
<proteinExistence type="predicted"/>
<evidence type="ECO:0000313" key="2">
    <source>
        <dbReference type="EMBL" id="KAL0514887.1"/>
    </source>
</evidence>
<feature type="compositionally biased region" description="Basic and acidic residues" evidence="1">
    <location>
        <begin position="16"/>
        <end position="30"/>
    </location>
</feature>
<feature type="region of interest" description="Disordered" evidence="1">
    <location>
        <begin position="1"/>
        <end position="48"/>
    </location>
</feature>
<dbReference type="AlphaFoldDB" id="A0AAW3AYJ5"/>
<evidence type="ECO:0000256" key="1">
    <source>
        <dbReference type="SAM" id="MobiDB-lite"/>
    </source>
</evidence>
<evidence type="ECO:0008006" key="4">
    <source>
        <dbReference type="Google" id="ProtNLM"/>
    </source>
</evidence>
<dbReference type="InterPro" id="IPR015943">
    <property type="entry name" value="WD40/YVTN_repeat-like_dom_sf"/>
</dbReference>
<reference evidence="2 3" key="1">
    <citation type="submission" date="2024-02" db="EMBL/GenBank/DDBJ databases">
        <title>FIRST GENOME SEQUENCES OF Leishmania (Viannia) shawi, Leishmania (Viannia) lindenbergi AND Leishmania (Viannia) utingensis.</title>
        <authorList>
            <person name="Resadore F."/>
            <person name="Custodio M.G.F."/>
            <person name="Boite M.C."/>
            <person name="Cupolillo E."/>
            <person name="Ferreira G.E.M."/>
        </authorList>
    </citation>
    <scope>NUCLEOTIDE SEQUENCE [LARGE SCALE GENOMIC DNA]</scope>
    <source>
        <strain evidence="2 3">MHOM/BR/1966/M15733</strain>
    </source>
</reference>
<keyword evidence="3" id="KW-1185">Reference proteome</keyword>
<accession>A0AAW3AYJ5</accession>
<evidence type="ECO:0000313" key="3">
    <source>
        <dbReference type="Proteomes" id="UP001500131"/>
    </source>
</evidence>
<dbReference type="Gene3D" id="2.130.10.10">
    <property type="entry name" value="YVTN repeat-like/Quinoprotein amine dehydrogenase"/>
    <property type="match status" value="1"/>
</dbReference>